<dbReference type="EMBL" id="JANQDX010000017">
    <property type="protein sequence ID" value="KAL0907335.1"/>
    <property type="molecule type" value="Genomic_DNA"/>
</dbReference>
<reference evidence="2 3" key="1">
    <citation type="journal article" date="2024" name="Plant Biotechnol. J.">
        <title>Dendrobium thyrsiflorum genome and its molecular insights into genes involved in important horticultural traits.</title>
        <authorList>
            <person name="Chen B."/>
            <person name="Wang J.Y."/>
            <person name="Zheng P.J."/>
            <person name="Li K.L."/>
            <person name="Liang Y.M."/>
            <person name="Chen X.F."/>
            <person name="Zhang C."/>
            <person name="Zhao X."/>
            <person name="He X."/>
            <person name="Zhang G.Q."/>
            <person name="Liu Z.J."/>
            <person name="Xu Q."/>
        </authorList>
    </citation>
    <scope>NUCLEOTIDE SEQUENCE [LARGE SCALE GENOMIC DNA]</scope>
    <source>
        <strain evidence="2">GZMU011</strain>
    </source>
</reference>
<evidence type="ECO:0000313" key="3">
    <source>
        <dbReference type="Proteomes" id="UP001552299"/>
    </source>
</evidence>
<gene>
    <name evidence="2" type="ORF">M5K25_021736</name>
</gene>
<comment type="caution">
    <text evidence="2">The sequence shown here is derived from an EMBL/GenBank/DDBJ whole genome shotgun (WGS) entry which is preliminary data.</text>
</comment>
<dbReference type="PANTHER" id="PTHR31865">
    <property type="entry name" value="OSJNBA0071G03.3 PROTEIN"/>
    <property type="match status" value="1"/>
</dbReference>
<sequence length="221" mass="23660">MASDIIFTGHLPLMEIHAAAAAVVGGGGGDEADDEKSYKTSPYSADDEDDNTGDHGSARGRGSRRTASLPGTPRRPWEPWRKSASEMELRNSLGRRRRRWNRERKLDRAWELKKSRAGLPDALLGGGSGGEGGECLVLVKPRGSSGRRLCMDMDEVKACRDLGLDIPRDFTVEIPGGISGNSSGADSPISGTGEDAKEIKAKLKMWAHAVAFVSSAARSGR</sequence>
<proteinExistence type="predicted"/>
<name>A0ABD0U4X6_DENTH</name>
<organism evidence="2 3">
    <name type="scientific">Dendrobium thyrsiflorum</name>
    <name type="common">Pinecone-like raceme dendrobium</name>
    <name type="synonym">Orchid</name>
    <dbReference type="NCBI Taxonomy" id="117978"/>
    <lineage>
        <taxon>Eukaryota</taxon>
        <taxon>Viridiplantae</taxon>
        <taxon>Streptophyta</taxon>
        <taxon>Embryophyta</taxon>
        <taxon>Tracheophyta</taxon>
        <taxon>Spermatophyta</taxon>
        <taxon>Magnoliopsida</taxon>
        <taxon>Liliopsida</taxon>
        <taxon>Asparagales</taxon>
        <taxon>Orchidaceae</taxon>
        <taxon>Epidendroideae</taxon>
        <taxon>Malaxideae</taxon>
        <taxon>Dendrobiinae</taxon>
        <taxon>Dendrobium</taxon>
    </lineage>
</organism>
<accession>A0ABD0U4X6</accession>
<keyword evidence="3" id="KW-1185">Reference proteome</keyword>
<feature type="region of interest" description="Disordered" evidence="1">
    <location>
        <begin position="24"/>
        <end position="81"/>
    </location>
</feature>
<dbReference type="PANTHER" id="PTHR31865:SF2">
    <property type="entry name" value="OSJNBA0004B13.24 PROTEIN"/>
    <property type="match status" value="1"/>
</dbReference>
<dbReference type="AlphaFoldDB" id="A0ABD0U4X6"/>
<dbReference type="Proteomes" id="UP001552299">
    <property type="component" value="Unassembled WGS sequence"/>
</dbReference>
<protein>
    <submittedName>
        <fullName evidence="2">Uncharacterized protein</fullName>
    </submittedName>
</protein>
<evidence type="ECO:0000313" key="2">
    <source>
        <dbReference type="EMBL" id="KAL0907335.1"/>
    </source>
</evidence>
<evidence type="ECO:0000256" key="1">
    <source>
        <dbReference type="SAM" id="MobiDB-lite"/>
    </source>
</evidence>